<evidence type="ECO:0000313" key="1">
    <source>
        <dbReference type="EMBL" id="MBC2889238.1"/>
    </source>
</evidence>
<dbReference type="AlphaFoldDB" id="A0A842JH87"/>
<dbReference type="InterPro" id="IPR014998">
    <property type="entry name" value="DUF1848"/>
</dbReference>
<dbReference type="RefSeq" id="WP_185905099.1">
    <property type="nucleotide sequence ID" value="NZ_JACMSE010000004.1"/>
</dbReference>
<sequence>MIVSASRRTDIPRFFMDWMLNRLEEGYALVRNPMNRAQVSQVALDGRAVDCIAFWTKDPAPLLARLDRLERVSPAPWFVQFTLNAYGSDVEAGLPRKAVLVETFRALARAIGPDRVVWRYSPILLGGAGGRYTEEHHLRYFETFARKLEGSTRSCRLSFLDAYPKIAPRLEALGLHGVAQERKAALSLKLAEIGAAHGMEVGGCGDPALAEAGLAGAGCIDAALVARVAGVAARQGSPGEAGACRCAPSVDVGTYDTCANACVYCYANPGARWTGGAGQGAHASVVGPAGACSEEADAAQGERAGGAKPRVALADDGAPWRLARYDPHAPMLCDGLRPDDVVTERAMPPLPKATLPLF</sequence>
<dbReference type="Pfam" id="PF08902">
    <property type="entry name" value="DUF1848"/>
    <property type="match status" value="1"/>
</dbReference>
<proteinExistence type="predicted"/>
<evidence type="ECO:0000313" key="2">
    <source>
        <dbReference type="Proteomes" id="UP000587396"/>
    </source>
</evidence>
<gene>
    <name evidence="1" type="ORF">H7313_07740</name>
</gene>
<accession>A0A842JH87</accession>
<protein>
    <submittedName>
        <fullName evidence="1">DUF1848 domain-containing protein</fullName>
    </submittedName>
</protein>
<name>A0A842JH87_9ACTN</name>
<keyword evidence="2" id="KW-1185">Reference proteome</keyword>
<reference evidence="1 2" key="1">
    <citation type="submission" date="2020-08" db="EMBL/GenBank/DDBJ databases">
        <authorList>
            <person name="Liu C."/>
            <person name="Sun Q."/>
        </authorList>
    </citation>
    <scope>NUCLEOTIDE SEQUENCE [LARGE SCALE GENOMIC DNA]</scope>
    <source>
        <strain evidence="1 2">N22</strain>
    </source>
</reference>
<comment type="caution">
    <text evidence="1">The sequence shown here is derived from an EMBL/GenBank/DDBJ whole genome shotgun (WGS) entry which is preliminary data.</text>
</comment>
<dbReference type="EMBL" id="JACMSE010000004">
    <property type="protein sequence ID" value="MBC2889238.1"/>
    <property type="molecule type" value="Genomic_DNA"/>
</dbReference>
<dbReference type="Proteomes" id="UP000587396">
    <property type="component" value="Unassembled WGS sequence"/>
</dbReference>
<organism evidence="1 2">
    <name type="scientific">Gordonibacter massiliensis</name>
    <name type="common">ex Traore et al. 2017</name>
    <dbReference type="NCBI Taxonomy" id="1841863"/>
    <lineage>
        <taxon>Bacteria</taxon>
        <taxon>Bacillati</taxon>
        <taxon>Actinomycetota</taxon>
        <taxon>Coriobacteriia</taxon>
        <taxon>Eggerthellales</taxon>
        <taxon>Eggerthellaceae</taxon>
        <taxon>Gordonibacter</taxon>
    </lineage>
</organism>